<dbReference type="Pfam" id="PF25087">
    <property type="entry name" value="GMPPB_C"/>
    <property type="match status" value="1"/>
</dbReference>
<dbReference type="Gene3D" id="2.160.10.10">
    <property type="entry name" value="Hexapeptide repeat proteins"/>
    <property type="match status" value="1"/>
</dbReference>
<dbReference type="RefSeq" id="WP_085499822.1">
    <property type="nucleotide sequence ID" value="NZ_FXAO01000006.1"/>
</dbReference>
<dbReference type="InterPro" id="IPR056729">
    <property type="entry name" value="GMPPB_C"/>
</dbReference>
<dbReference type="InterPro" id="IPR050065">
    <property type="entry name" value="GlmU-like"/>
</dbReference>
<sequence>MTTISNFVAHFYTHFPHQKGMSPWEITPSIISMITKKILELNSEDYAVKNGMAIHKTAVIENGAVLKEPLIISRNCFVASHAYLRGGVFLDEGVRIGPGSEIKSSFIGHHSAMAHFNFIGDSIIGGHVNFEAGALIANHYNERFDKTIWAQVNSIRTNTGSIKFGALVGDNSKIGANAVLSPGTILSSGSVVKRLELIEQNN</sequence>
<evidence type="ECO:0000256" key="2">
    <source>
        <dbReference type="ARBA" id="ARBA00023315"/>
    </source>
</evidence>
<keyword evidence="5" id="KW-1185">Reference proteome</keyword>
<dbReference type="EMBL" id="FXAO01000006">
    <property type="protein sequence ID" value="SMG41830.1"/>
    <property type="molecule type" value="Genomic_DNA"/>
</dbReference>
<protein>
    <submittedName>
        <fullName evidence="4">Hexapeptide repeat of succinyl-transferase</fullName>
    </submittedName>
</protein>
<evidence type="ECO:0000313" key="4">
    <source>
        <dbReference type="EMBL" id="SMG41830.1"/>
    </source>
</evidence>
<keyword evidence="1 4" id="KW-0808">Transferase</keyword>
<evidence type="ECO:0000259" key="3">
    <source>
        <dbReference type="Pfam" id="PF25087"/>
    </source>
</evidence>
<reference evidence="5" key="1">
    <citation type="submission" date="2017-04" db="EMBL/GenBank/DDBJ databases">
        <authorList>
            <person name="Varghese N."/>
            <person name="Submissions S."/>
        </authorList>
    </citation>
    <scope>NUCLEOTIDE SEQUENCE [LARGE SCALE GENOMIC DNA]</scope>
    <source>
        <strain evidence="5">DSM 19835</strain>
    </source>
</reference>
<organism evidence="4 5">
    <name type="scientific">Arenibacter troitsensis</name>
    <dbReference type="NCBI Taxonomy" id="188872"/>
    <lineage>
        <taxon>Bacteria</taxon>
        <taxon>Pseudomonadati</taxon>
        <taxon>Bacteroidota</taxon>
        <taxon>Flavobacteriia</taxon>
        <taxon>Flavobacteriales</taxon>
        <taxon>Flavobacteriaceae</taxon>
        <taxon>Arenibacter</taxon>
    </lineage>
</organism>
<keyword evidence="2" id="KW-0012">Acyltransferase</keyword>
<gene>
    <name evidence="4" type="ORF">SAMN03080602_03080</name>
</gene>
<dbReference type="OrthoDB" id="9803036at2"/>
<proteinExistence type="predicted"/>
<dbReference type="STRING" id="188872.SAMN03080602_03080"/>
<name>A0A1X7KK47_9FLAO</name>
<accession>A0A1X7KK47</accession>
<evidence type="ECO:0000313" key="5">
    <source>
        <dbReference type="Proteomes" id="UP000193420"/>
    </source>
</evidence>
<dbReference type="GO" id="GO:0016746">
    <property type="term" value="F:acyltransferase activity"/>
    <property type="evidence" value="ECO:0007669"/>
    <property type="project" value="UniProtKB-KW"/>
</dbReference>
<dbReference type="PANTHER" id="PTHR43584:SF8">
    <property type="entry name" value="N-ACETYLMURAMATE ALPHA-1-PHOSPHATE URIDYLYLTRANSFERASE"/>
    <property type="match status" value="1"/>
</dbReference>
<feature type="domain" description="Mannose-1-phosphate guanyltransferase C-terminal" evidence="3">
    <location>
        <begin position="52"/>
        <end position="138"/>
    </location>
</feature>
<dbReference type="Proteomes" id="UP000193420">
    <property type="component" value="Unassembled WGS sequence"/>
</dbReference>
<evidence type="ECO:0000256" key="1">
    <source>
        <dbReference type="ARBA" id="ARBA00022679"/>
    </source>
</evidence>
<dbReference type="GO" id="GO:0016779">
    <property type="term" value="F:nucleotidyltransferase activity"/>
    <property type="evidence" value="ECO:0007669"/>
    <property type="project" value="UniProtKB-ARBA"/>
</dbReference>
<dbReference type="PANTHER" id="PTHR43584">
    <property type="entry name" value="NUCLEOTIDYL TRANSFERASE"/>
    <property type="match status" value="1"/>
</dbReference>
<dbReference type="SUPFAM" id="SSF51161">
    <property type="entry name" value="Trimeric LpxA-like enzymes"/>
    <property type="match status" value="1"/>
</dbReference>
<dbReference type="InterPro" id="IPR011004">
    <property type="entry name" value="Trimer_LpxA-like_sf"/>
</dbReference>
<dbReference type="AlphaFoldDB" id="A0A1X7KK47"/>